<dbReference type="PANTHER" id="PTHR34649">
    <property type="entry name" value="CILIA- AND FLAGELLA-ASSOCIATED PROTEIN 99"/>
    <property type="match status" value="1"/>
</dbReference>
<feature type="region of interest" description="Disordered" evidence="2">
    <location>
        <begin position="625"/>
        <end position="648"/>
    </location>
</feature>
<gene>
    <name evidence="3" type="ORF">Q7C36_011570</name>
</gene>
<dbReference type="InterPro" id="IPR039341">
    <property type="entry name" value="CFAP99"/>
</dbReference>
<evidence type="ECO:0008006" key="5">
    <source>
        <dbReference type="Google" id="ProtNLM"/>
    </source>
</evidence>
<comment type="caution">
    <text evidence="3">The sequence shown here is derived from an EMBL/GenBank/DDBJ whole genome shotgun (WGS) entry which is preliminary data.</text>
</comment>
<keyword evidence="4" id="KW-1185">Reference proteome</keyword>
<dbReference type="PANTHER" id="PTHR34649:SF1">
    <property type="entry name" value="CILIA- AND FLAGELLA-ASSOCIATED PROTEIN 99"/>
    <property type="match status" value="1"/>
</dbReference>
<sequence>MGNAPLLLSDSKHLLHLRACRRVCISGIEVTLNEGTVRMNYKELVREAIKLLDVHKPDKQCVDTFIEESNKTLENRPTAERIFINDTVYGCLVHQKLLDVVINGFYDREGKYFLKADRNQFVVVSYLAMFHLEDLGLEQFSTIIKSLDCSKMFKLLSFLFNVTNLTTWIRAEWSQIYEATYVDSKWIVPLLRWRTEVEGLLRYLEKKTTKGSQPKKFTKKSTEPQEFNLTKPKPRPLPAPELIPQQAKPKPVPTSTRRAPKDQQVLEDIKQKNHLKAQRVLYEANTQQFRCANSEKSEKTKSILSQIQQNREYELKFDSVYCSGTPATHKTNTLPIRLNTTAILREGALYNRLMEEEMNRLEHLVQGAKEPSAFLKWQKEMKEKDLQEKLVHLELRRLEGKISHEDALLARQRVHELNLHKALLKKEETAQLMRRYAEKRMREEEEMKELVQMVADGHKNSKAAKVKLIEIKKRIVKEVSEQSQELLRQALEEAQAELTRKFELICQIRAIESVPHLNHKFVEDTETGSHELLCEMSLAELRERLARLKVDEQREQEKRRQRILEEKQSKEQLLLEQLDTITACRTVAGQATFQKQETKLRLKLPEVVSTDERVVALQTALGMKQQERQKRKETENAKSKLNKQTAAQNVTSYSYEKQVLEKQHWLQLEQALEKQVQKEASKQKHFMSEPRNS</sequence>
<feature type="coiled-coil region" evidence="1">
    <location>
        <begin position="538"/>
        <end position="573"/>
    </location>
</feature>
<reference evidence="3" key="1">
    <citation type="submission" date="2023-08" db="EMBL/GenBank/DDBJ databases">
        <title>Pelteobagrus vachellii genome.</title>
        <authorList>
            <person name="Liu H."/>
        </authorList>
    </citation>
    <scope>NUCLEOTIDE SEQUENCE</scope>
    <source>
        <strain evidence="3">PRFRI_2022a</strain>
        <tissue evidence="3">Muscle</tissue>
    </source>
</reference>
<keyword evidence="1" id="KW-0175">Coiled coil</keyword>
<organism evidence="3 4">
    <name type="scientific">Tachysurus vachellii</name>
    <name type="common">Darkbarbel catfish</name>
    <name type="synonym">Pelteobagrus vachellii</name>
    <dbReference type="NCBI Taxonomy" id="175792"/>
    <lineage>
        <taxon>Eukaryota</taxon>
        <taxon>Metazoa</taxon>
        <taxon>Chordata</taxon>
        <taxon>Craniata</taxon>
        <taxon>Vertebrata</taxon>
        <taxon>Euteleostomi</taxon>
        <taxon>Actinopterygii</taxon>
        <taxon>Neopterygii</taxon>
        <taxon>Teleostei</taxon>
        <taxon>Ostariophysi</taxon>
        <taxon>Siluriformes</taxon>
        <taxon>Bagridae</taxon>
        <taxon>Tachysurus</taxon>
    </lineage>
</organism>
<dbReference type="EMBL" id="JAVHJS010000011">
    <property type="protein sequence ID" value="KAK2843355.1"/>
    <property type="molecule type" value="Genomic_DNA"/>
</dbReference>
<feature type="compositionally biased region" description="Basic and acidic residues" evidence="2">
    <location>
        <begin position="625"/>
        <end position="638"/>
    </location>
</feature>
<proteinExistence type="predicted"/>
<feature type="coiled-coil region" evidence="1">
    <location>
        <begin position="426"/>
        <end position="453"/>
    </location>
</feature>
<accession>A0AA88MUB9</accession>
<evidence type="ECO:0000256" key="2">
    <source>
        <dbReference type="SAM" id="MobiDB-lite"/>
    </source>
</evidence>
<dbReference type="Proteomes" id="UP001187315">
    <property type="component" value="Unassembled WGS sequence"/>
</dbReference>
<evidence type="ECO:0000313" key="3">
    <source>
        <dbReference type="EMBL" id="KAK2843355.1"/>
    </source>
</evidence>
<dbReference type="AlphaFoldDB" id="A0AA88MUB9"/>
<evidence type="ECO:0000256" key="1">
    <source>
        <dbReference type="SAM" id="Coils"/>
    </source>
</evidence>
<evidence type="ECO:0000313" key="4">
    <source>
        <dbReference type="Proteomes" id="UP001187315"/>
    </source>
</evidence>
<protein>
    <recommendedName>
        <fullName evidence="5">Cilia- and flagella-associated protein 99</fullName>
    </recommendedName>
</protein>
<name>A0AA88MUB9_TACVA</name>
<feature type="region of interest" description="Disordered" evidence="2">
    <location>
        <begin position="212"/>
        <end position="262"/>
    </location>
</feature>